<evidence type="ECO:0000259" key="3">
    <source>
        <dbReference type="Pfam" id="PF12850"/>
    </source>
</evidence>
<organism evidence="4 5">
    <name type="scientific">Anaeromyxobacter paludicola</name>
    <dbReference type="NCBI Taxonomy" id="2918171"/>
    <lineage>
        <taxon>Bacteria</taxon>
        <taxon>Pseudomonadati</taxon>
        <taxon>Myxococcota</taxon>
        <taxon>Myxococcia</taxon>
        <taxon>Myxococcales</taxon>
        <taxon>Cystobacterineae</taxon>
        <taxon>Anaeromyxobacteraceae</taxon>
        <taxon>Anaeromyxobacter</taxon>
    </lineage>
</organism>
<name>A0ABN6N738_9BACT</name>
<keyword evidence="5" id="KW-1185">Reference proteome</keyword>
<reference evidence="5" key="1">
    <citation type="journal article" date="2022" name="Int. J. Syst. Evol. Microbiol.">
        <title>Anaeromyxobacter oryzae sp. nov., Anaeromyxobacter diazotrophicus sp. nov. and Anaeromyxobacter paludicola sp. nov., isolated from paddy soils.</title>
        <authorList>
            <person name="Itoh H."/>
            <person name="Xu Z."/>
            <person name="Mise K."/>
            <person name="Masuda Y."/>
            <person name="Ushijima N."/>
            <person name="Hayakawa C."/>
            <person name="Shiratori Y."/>
            <person name="Senoo K."/>
        </authorList>
    </citation>
    <scope>NUCLEOTIDE SEQUENCE [LARGE SCALE GENOMIC DNA]</scope>
    <source>
        <strain evidence="5">Red630</strain>
    </source>
</reference>
<accession>A0ABN6N738</accession>
<evidence type="ECO:0000256" key="2">
    <source>
        <dbReference type="RuleBase" id="RU362039"/>
    </source>
</evidence>
<dbReference type="Pfam" id="PF12850">
    <property type="entry name" value="Metallophos_2"/>
    <property type="match status" value="1"/>
</dbReference>
<evidence type="ECO:0000313" key="4">
    <source>
        <dbReference type="EMBL" id="BDG07844.1"/>
    </source>
</evidence>
<evidence type="ECO:0000313" key="5">
    <source>
        <dbReference type="Proteomes" id="UP001162734"/>
    </source>
</evidence>
<proteinExistence type="inferred from homology"/>
<keyword evidence="2" id="KW-0479">Metal-binding</keyword>
<comment type="similarity">
    <text evidence="1 2">Belongs to the metallophosphoesterase superfamily. YfcE family.</text>
</comment>
<dbReference type="EC" id="3.1.4.-" evidence="2"/>
<dbReference type="RefSeq" id="WP_248344786.1">
    <property type="nucleotide sequence ID" value="NZ_AP025592.1"/>
</dbReference>
<dbReference type="InterPro" id="IPR000979">
    <property type="entry name" value="Phosphodiesterase_MJ0936/Vps29"/>
</dbReference>
<dbReference type="Proteomes" id="UP001162734">
    <property type="component" value="Chromosome"/>
</dbReference>
<feature type="domain" description="Calcineurin-like phosphoesterase" evidence="3">
    <location>
        <begin position="1"/>
        <end position="146"/>
    </location>
</feature>
<dbReference type="PANTHER" id="PTHR11124">
    <property type="entry name" value="VACUOLAR SORTING PROTEIN VPS29"/>
    <property type="match status" value="1"/>
</dbReference>
<dbReference type="NCBIfam" id="TIGR00040">
    <property type="entry name" value="yfcE"/>
    <property type="match status" value="1"/>
</dbReference>
<sequence length="173" mass="18647">MRLGLVSDTHDLVDGHLHRLFAGCERILHGGDVADEDVLQELSLLAPVVAVRGNNDAGRWADALPELRVVEVGALRALLVHQLPSPDRPDPAVVRAIAREHADLVLFGHSHRPLVTRAGGVLFVNPGSAGPRRFSLPRTAGLLDVEGRRARISLFELSGEAPVPFGRPLEAEL</sequence>
<evidence type="ECO:0000256" key="1">
    <source>
        <dbReference type="ARBA" id="ARBA00008950"/>
    </source>
</evidence>
<dbReference type="SUPFAM" id="SSF56300">
    <property type="entry name" value="Metallo-dependent phosphatases"/>
    <property type="match status" value="1"/>
</dbReference>
<protein>
    <recommendedName>
        <fullName evidence="2">Phosphoesterase</fullName>
        <ecNumber evidence="2">3.1.4.-</ecNumber>
    </recommendedName>
</protein>
<dbReference type="Gene3D" id="3.60.21.10">
    <property type="match status" value="1"/>
</dbReference>
<dbReference type="InterPro" id="IPR029052">
    <property type="entry name" value="Metallo-depent_PP-like"/>
</dbReference>
<gene>
    <name evidence="4" type="ORF">AMPC_09570</name>
</gene>
<dbReference type="InterPro" id="IPR024654">
    <property type="entry name" value="Calcineurin-like_PHP_lpxH"/>
</dbReference>
<comment type="cofactor">
    <cofactor evidence="2">
        <name>a divalent metal cation</name>
        <dbReference type="ChEBI" id="CHEBI:60240"/>
    </cofactor>
</comment>
<dbReference type="EMBL" id="AP025592">
    <property type="protein sequence ID" value="BDG07844.1"/>
    <property type="molecule type" value="Genomic_DNA"/>
</dbReference>